<dbReference type="Proteomes" id="UP001374803">
    <property type="component" value="Chromosome"/>
</dbReference>
<evidence type="ECO:0000313" key="3">
    <source>
        <dbReference type="Proteomes" id="UP001374803"/>
    </source>
</evidence>
<feature type="chain" id="PRO_5046606651" evidence="1">
    <location>
        <begin position="23"/>
        <end position="387"/>
    </location>
</feature>
<dbReference type="RefSeq" id="WP_394835644.1">
    <property type="nucleotide sequence ID" value="NZ_CP089929.1"/>
</dbReference>
<keyword evidence="1" id="KW-0732">Signal</keyword>
<evidence type="ECO:0000256" key="1">
    <source>
        <dbReference type="SAM" id="SignalP"/>
    </source>
</evidence>
<dbReference type="InterPro" id="IPR015943">
    <property type="entry name" value="WD40/YVTN_repeat-like_dom_sf"/>
</dbReference>
<dbReference type="InterPro" id="IPR011044">
    <property type="entry name" value="Quino_amine_DH_bsu"/>
</dbReference>
<sequence>MKSIYHAWVAAFALAAAACGSASEDANDVSTEDALAGEFRLEGFDETFIAGDDLGKLAVFHVGSTFSKKEIATPAEEMPLAMRTRGSKFYLLYSGGRLLVVNASTAALDETISLPVTDPADFEFASDTAVYVSEKQQAKVVRIDLPTRKVKATIDLGSFKNAGGSVEPRRLYRTGNVLFAQVARTKANQRADQGAVAVVDTRSNAVTKKIELEFPKADGAGKHSGLEPDLPMVLDTKRNLLLVTAIGVRPQDTGMLFRIDTKGLAVRDVKEAQSGFQGAVSFRAPYSDLFIIYHTSTPTTSTHLFSAQVKADGTIEDRSGSLVDAFDGMDAVDMNAKGTLVALANTCITGFCAKGAGMNFVDVKTRKVLPKLLAREMGFEPTFVLFR</sequence>
<gene>
    <name evidence="2" type="ORF">LVJ94_01785</name>
</gene>
<evidence type="ECO:0000313" key="2">
    <source>
        <dbReference type="EMBL" id="WXB05995.1"/>
    </source>
</evidence>
<dbReference type="Gene3D" id="2.130.10.10">
    <property type="entry name" value="YVTN repeat-like/Quinoprotein amine dehydrogenase"/>
    <property type="match status" value="1"/>
</dbReference>
<keyword evidence="3" id="KW-1185">Reference proteome</keyword>
<dbReference type="SUPFAM" id="SSF50969">
    <property type="entry name" value="YVTN repeat-like/Quinoprotein amine dehydrogenase"/>
    <property type="match status" value="1"/>
</dbReference>
<dbReference type="EMBL" id="CP089983">
    <property type="protein sequence ID" value="WXB05995.1"/>
    <property type="molecule type" value="Genomic_DNA"/>
</dbReference>
<organism evidence="2 3">
    <name type="scientific">Pendulispora rubella</name>
    <dbReference type="NCBI Taxonomy" id="2741070"/>
    <lineage>
        <taxon>Bacteria</taxon>
        <taxon>Pseudomonadati</taxon>
        <taxon>Myxococcota</taxon>
        <taxon>Myxococcia</taxon>
        <taxon>Myxococcales</taxon>
        <taxon>Sorangiineae</taxon>
        <taxon>Pendulisporaceae</taxon>
        <taxon>Pendulispora</taxon>
    </lineage>
</organism>
<feature type="signal peptide" evidence="1">
    <location>
        <begin position="1"/>
        <end position="22"/>
    </location>
</feature>
<protein>
    <submittedName>
        <fullName evidence="2">Uncharacterized protein</fullName>
    </submittedName>
</protein>
<name>A0ABZ2L6L4_9BACT</name>
<accession>A0ABZ2L6L4</accession>
<proteinExistence type="predicted"/>
<dbReference type="PROSITE" id="PS51257">
    <property type="entry name" value="PROKAR_LIPOPROTEIN"/>
    <property type="match status" value="1"/>
</dbReference>
<reference evidence="2" key="1">
    <citation type="submission" date="2021-12" db="EMBL/GenBank/DDBJ databases">
        <title>Discovery of the Pendulisporaceae a myxobacterial family with distinct sporulation behavior and unique specialized metabolism.</title>
        <authorList>
            <person name="Garcia R."/>
            <person name="Popoff A."/>
            <person name="Bader C.D."/>
            <person name="Loehr J."/>
            <person name="Walesch S."/>
            <person name="Walt C."/>
            <person name="Boldt J."/>
            <person name="Bunk B."/>
            <person name="Haeckl F.J.F.P.J."/>
            <person name="Gunesch A.P."/>
            <person name="Birkelbach J."/>
            <person name="Nuebel U."/>
            <person name="Pietschmann T."/>
            <person name="Bach T."/>
            <person name="Mueller R."/>
        </authorList>
    </citation>
    <scope>NUCLEOTIDE SEQUENCE</scope>
    <source>
        <strain evidence="2">MSr11367</strain>
    </source>
</reference>